<reference evidence="8" key="1">
    <citation type="submission" date="2019-11" db="EMBL/GenBank/DDBJ databases">
        <title>Isolation and characterization of a novel species in the genus Sulfuriferula.</title>
        <authorList>
            <person name="Mochizuki J."/>
            <person name="Kojima H."/>
            <person name="Fukui M."/>
        </authorList>
    </citation>
    <scope>NUCLEOTIDE SEQUENCE [LARGE SCALE GENOMIC DNA]</scope>
    <source>
        <strain evidence="8">SGTM</strain>
    </source>
</reference>
<protein>
    <submittedName>
        <fullName evidence="7">Lactate dehydrogenase</fullName>
    </submittedName>
</protein>
<feature type="domain" description="D-isomer specific 2-hydroxyacid dehydrogenase NAD-binding" evidence="6">
    <location>
        <begin position="110"/>
        <end position="298"/>
    </location>
</feature>
<dbReference type="EMBL" id="AP021881">
    <property type="protein sequence ID" value="BBP00531.1"/>
    <property type="molecule type" value="Genomic_DNA"/>
</dbReference>
<dbReference type="InterPro" id="IPR036291">
    <property type="entry name" value="NAD(P)-bd_dom_sf"/>
</dbReference>
<evidence type="ECO:0000259" key="5">
    <source>
        <dbReference type="Pfam" id="PF00389"/>
    </source>
</evidence>
<comment type="similarity">
    <text evidence="1 4">Belongs to the D-isomer specific 2-hydroxyacid dehydrogenase family.</text>
</comment>
<dbReference type="Gene3D" id="3.40.50.720">
    <property type="entry name" value="NAD(P)-binding Rossmann-like Domain"/>
    <property type="match status" value="2"/>
</dbReference>
<dbReference type="InterPro" id="IPR006140">
    <property type="entry name" value="D-isomer_DH_NAD-bd"/>
</dbReference>
<evidence type="ECO:0000256" key="4">
    <source>
        <dbReference type="RuleBase" id="RU003719"/>
    </source>
</evidence>
<gene>
    <name evidence="7" type="primary">ldhA</name>
    <name evidence="7" type="ORF">SFSGTM_12390</name>
</gene>
<dbReference type="PANTHER" id="PTHR43026">
    <property type="entry name" value="2-HYDROXYACID DEHYDROGENASE HOMOLOG 1-RELATED"/>
    <property type="match status" value="1"/>
</dbReference>
<evidence type="ECO:0000256" key="3">
    <source>
        <dbReference type="ARBA" id="ARBA00023027"/>
    </source>
</evidence>
<dbReference type="InterPro" id="IPR006139">
    <property type="entry name" value="D-isomer_2_OHA_DH_cat_dom"/>
</dbReference>
<dbReference type="Pfam" id="PF00389">
    <property type="entry name" value="2-Hacid_dh"/>
    <property type="match status" value="1"/>
</dbReference>
<keyword evidence="2 4" id="KW-0560">Oxidoreductase</keyword>
<dbReference type="SUPFAM" id="SSF52283">
    <property type="entry name" value="Formate/glycerate dehydrogenase catalytic domain-like"/>
    <property type="match status" value="1"/>
</dbReference>
<evidence type="ECO:0000256" key="1">
    <source>
        <dbReference type="ARBA" id="ARBA00005854"/>
    </source>
</evidence>
<proteinExistence type="inferred from homology"/>
<dbReference type="GO" id="GO:0016616">
    <property type="term" value="F:oxidoreductase activity, acting on the CH-OH group of donors, NAD or NADP as acceptor"/>
    <property type="evidence" value="ECO:0007669"/>
    <property type="project" value="InterPro"/>
</dbReference>
<evidence type="ECO:0000256" key="2">
    <source>
        <dbReference type="ARBA" id="ARBA00023002"/>
    </source>
</evidence>
<dbReference type="RefSeq" id="WP_162084450.1">
    <property type="nucleotide sequence ID" value="NZ_AP021881.1"/>
</dbReference>
<dbReference type="InterPro" id="IPR058205">
    <property type="entry name" value="D-LDH-like"/>
</dbReference>
<keyword evidence="3" id="KW-0520">NAD</keyword>
<evidence type="ECO:0000259" key="6">
    <source>
        <dbReference type="Pfam" id="PF02826"/>
    </source>
</evidence>
<dbReference type="GO" id="GO:0051287">
    <property type="term" value="F:NAD binding"/>
    <property type="evidence" value="ECO:0007669"/>
    <property type="project" value="InterPro"/>
</dbReference>
<name>A0A809RNY8_9PROT</name>
<dbReference type="PANTHER" id="PTHR43026:SF1">
    <property type="entry name" value="2-HYDROXYACID DEHYDROGENASE HOMOLOG 1-RELATED"/>
    <property type="match status" value="1"/>
</dbReference>
<accession>A0A809RNY8</accession>
<evidence type="ECO:0000313" key="7">
    <source>
        <dbReference type="EMBL" id="BBP00531.1"/>
    </source>
</evidence>
<dbReference type="SUPFAM" id="SSF51735">
    <property type="entry name" value="NAD(P)-binding Rossmann-fold domains"/>
    <property type="match status" value="1"/>
</dbReference>
<feature type="domain" description="D-isomer specific 2-hydroxyacid dehydrogenase catalytic" evidence="5">
    <location>
        <begin position="17"/>
        <end position="326"/>
    </location>
</feature>
<dbReference type="KEGG" id="sniv:SFSGTM_12390"/>
<evidence type="ECO:0000313" key="8">
    <source>
        <dbReference type="Proteomes" id="UP000463939"/>
    </source>
</evidence>
<dbReference type="PROSITE" id="PS00671">
    <property type="entry name" value="D_2_HYDROXYACID_DH_3"/>
    <property type="match status" value="1"/>
</dbReference>
<dbReference type="AlphaFoldDB" id="A0A809RNY8"/>
<organism evidence="7 8">
    <name type="scientific">Sulfuriferula nivalis</name>
    <dbReference type="NCBI Taxonomy" id="2675298"/>
    <lineage>
        <taxon>Bacteria</taxon>
        <taxon>Pseudomonadati</taxon>
        <taxon>Pseudomonadota</taxon>
        <taxon>Betaproteobacteria</taxon>
        <taxon>Nitrosomonadales</taxon>
        <taxon>Sulfuricellaceae</taxon>
        <taxon>Sulfuriferula</taxon>
    </lineage>
</organism>
<dbReference type="InterPro" id="IPR029753">
    <property type="entry name" value="D-isomer_DH_CS"/>
</dbReference>
<keyword evidence="8" id="KW-1185">Reference proteome</keyword>
<dbReference type="Pfam" id="PF02826">
    <property type="entry name" value="2-Hacid_dh_C"/>
    <property type="match status" value="1"/>
</dbReference>
<sequence>MKILVTGVAQHDLDTLIPALTKAGHDIETTSDMLSLQTVQRAQGFEAVVTFVCDDLSAAVINALAAAGVKLIAQRAAGVDNIDLAAAHQAGIQIARIPAYSPYAVAEQAVALLLSLNRHIPHAYQRVLHGNFSLQGLRGFDLHGKTVLVVGTGRIGQAFTRIMQGFGCVVLAYDPAMPVAHRIPQIEYIDELADGIARARIISLHCPLLPETRHIINAAMLENCHPDTILINTSRGAVVDTAAVLAALKQGHLAAYGADVYENESCLFFRDCSITGYEDTLLKELLTLPNVLLTPHQAFFTIEALEAIAAATVQNLTDYSAGRRSGNFL</sequence>
<dbReference type="Proteomes" id="UP000463939">
    <property type="component" value="Chromosome"/>
</dbReference>